<proteinExistence type="predicted"/>
<dbReference type="EMBL" id="GIKN01002055">
    <property type="protein sequence ID" value="NIE44328.1"/>
    <property type="molecule type" value="Transcribed_RNA"/>
</dbReference>
<protein>
    <submittedName>
        <fullName evidence="1">Uncharacterized protein</fullName>
    </submittedName>
</protein>
<name>A0A6G5A173_RHIMP</name>
<organism evidence="1">
    <name type="scientific">Rhipicephalus microplus</name>
    <name type="common">Cattle tick</name>
    <name type="synonym">Boophilus microplus</name>
    <dbReference type="NCBI Taxonomy" id="6941"/>
    <lineage>
        <taxon>Eukaryota</taxon>
        <taxon>Metazoa</taxon>
        <taxon>Ecdysozoa</taxon>
        <taxon>Arthropoda</taxon>
        <taxon>Chelicerata</taxon>
        <taxon>Arachnida</taxon>
        <taxon>Acari</taxon>
        <taxon>Parasitiformes</taxon>
        <taxon>Ixodida</taxon>
        <taxon>Ixodoidea</taxon>
        <taxon>Ixodidae</taxon>
        <taxon>Rhipicephalinae</taxon>
        <taxon>Rhipicephalus</taxon>
        <taxon>Boophilus</taxon>
    </lineage>
</organism>
<accession>A0A6G5A173</accession>
<sequence length="126" mass="14083">MVCTIHTLLTLEPDHFHKIFCFHSKVNRPASTKASPTAMRIITTSQHSSGGLRNSHLAFSLKLQKLLSVFVDDNSLVHVNHVRLTTNRQLLLVCCELQSSCDVIPVLTCHYEATPSITKLNSFMVP</sequence>
<dbReference type="AlphaFoldDB" id="A0A6G5A173"/>
<reference evidence="1" key="1">
    <citation type="submission" date="2020-03" db="EMBL/GenBank/DDBJ databases">
        <title>A transcriptome and proteome of the tick Rhipicephalus microplus shaped by the genetic composition of its hosts and developmental stage.</title>
        <authorList>
            <person name="Garcia G.R."/>
            <person name="Ribeiro J.M.C."/>
            <person name="Maruyama S.R."/>
            <person name="Gardinasse L.G."/>
            <person name="Nelson K."/>
            <person name="Ferreira B.R."/>
            <person name="Andrade T.G."/>
            <person name="Santos I.K.F.M."/>
        </authorList>
    </citation>
    <scope>NUCLEOTIDE SEQUENCE</scope>
    <source>
        <strain evidence="1">NSGR</strain>
        <tissue evidence="1">Salivary glands</tissue>
    </source>
</reference>
<evidence type="ECO:0000313" key="1">
    <source>
        <dbReference type="EMBL" id="NIE44328.1"/>
    </source>
</evidence>